<evidence type="ECO:0000313" key="2">
    <source>
        <dbReference type="Proteomes" id="UP001632037"/>
    </source>
</evidence>
<keyword evidence="2" id="KW-1185">Reference proteome</keyword>
<organism evidence="1 2">
    <name type="scientific">Phytophthora oleae</name>
    <dbReference type="NCBI Taxonomy" id="2107226"/>
    <lineage>
        <taxon>Eukaryota</taxon>
        <taxon>Sar</taxon>
        <taxon>Stramenopiles</taxon>
        <taxon>Oomycota</taxon>
        <taxon>Peronosporomycetes</taxon>
        <taxon>Peronosporales</taxon>
        <taxon>Peronosporaceae</taxon>
        <taxon>Phytophthora</taxon>
    </lineage>
</organism>
<sequence length="175" mass="19604">MDRKLEFLQSSTERNMKQNYTFLSCSASILSVAFFAACAKSKCAASSASKSDGILYSDELRMKASASSDTTNVDSTFLRDLTLTDADGMMSYTSILASHSLHLSFHVHQHRWRHAARQHVTRGSALLRPYQQQVWAYGVLPHRTHSSSRTWAACAGCSWSGSRLCEKRGQTIHYF</sequence>
<protein>
    <recommendedName>
        <fullName evidence="3">RxLR effector protein</fullName>
    </recommendedName>
</protein>
<gene>
    <name evidence="1" type="ORF">V7S43_017852</name>
</gene>
<proteinExistence type="predicted"/>
<comment type="caution">
    <text evidence="1">The sequence shown here is derived from an EMBL/GenBank/DDBJ whole genome shotgun (WGS) entry which is preliminary data.</text>
</comment>
<evidence type="ECO:0008006" key="3">
    <source>
        <dbReference type="Google" id="ProtNLM"/>
    </source>
</evidence>
<dbReference type="EMBL" id="JBIMZQ010000067">
    <property type="protein sequence ID" value="KAL3657191.1"/>
    <property type="molecule type" value="Genomic_DNA"/>
</dbReference>
<name>A0ABD3EV79_9STRA</name>
<accession>A0ABD3EV79</accession>
<reference evidence="1 2" key="1">
    <citation type="submission" date="2024-09" db="EMBL/GenBank/DDBJ databases">
        <title>Genome sequencing and assembly of Phytophthora oleae, isolate VK10A, causative agent of rot of olive drupes.</title>
        <authorList>
            <person name="Conti Taguali S."/>
            <person name="Riolo M."/>
            <person name="La Spada F."/>
            <person name="Cacciola S.O."/>
            <person name="Dionisio G."/>
        </authorList>
    </citation>
    <scope>NUCLEOTIDE SEQUENCE [LARGE SCALE GENOMIC DNA]</scope>
    <source>
        <strain evidence="1 2">VK10A</strain>
    </source>
</reference>
<evidence type="ECO:0000313" key="1">
    <source>
        <dbReference type="EMBL" id="KAL3657191.1"/>
    </source>
</evidence>
<dbReference type="Proteomes" id="UP001632037">
    <property type="component" value="Unassembled WGS sequence"/>
</dbReference>
<dbReference type="AlphaFoldDB" id="A0ABD3EV79"/>